<keyword evidence="20" id="KW-0694">RNA-binding</keyword>
<evidence type="ECO:0000256" key="20">
    <source>
        <dbReference type="PROSITE-ProRule" id="PRU00176"/>
    </source>
</evidence>
<dbReference type="PROSITE" id="PS51450">
    <property type="entry name" value="LRR"/>
    <property type="match status" value="2"/>
</dbReference>
<evidence type="ECO:0000313" key="27">
    <source>
        <dbReference type="Proteomes" id="UP001161247"/>
    </source>
</evidence>
<dbReference type="Pfam" id="PF00069">
    <property type="entry name" value="Pkinase"/>
    <property type="match status" value="1"/>
</dbReference>
<evidence type="ECO:0000256" key="3">
    <source>
        <dbReference type="ARBA" id="ARBA00022475"/>
    </source>
</evidence>
<keyword evidence="16" id="KW-0675">Receptor</keyword>
<sequence length="1734" mass="193750">MSHFGRSGPPDIRDTYSLLVLNITFRTTADDLFPLFDKYGKVVDVFIPRDRRTGDSRGFAFVRYKYQDEAQKAVEKLDGKEVDGREIMVQFAKYGPNAERIHKGKIMEPVYKTKGRSRSRSPRPRYRDEYRDRDYRKRSRSRSRGRDRDSRRGRDRDRPRSRSRSESPDYRRERNLLSIFLFLQDPTFPWGALILAAHLHALMLKCKQDGLCRDFSFTNLKEDVPDDSCYECVDLELNCPNLILRFSSFHCYDAAAVDAVSTLLLVVFCLLLLMQFFHGRGLMLICNAFNLNVVCNHPCVLQFVSELLERFGIWCIYDCGNFCGRFCSLLAYSLRIMGAALFPPLAIGKPRFQLPPWILSKSVRWLTNRRQQRFQILLILQPLQLSNINGSGTLYTFPFLSLHTSRESALRNQFTGPIPPSSGKLTRLEALFPFLNKLSGPIPRELGKIKSLQSLGLFCNKLTGLIPAWFGNLTNLNLLHLYSKQLNGSISQDLGNLKLMSDQQLGENQLTGSIPCTSGNNLTLHVFCFHLPGLCQFRLIALNLRQMSFCLLTDCLVHRRSLILTTFFKFLASDRLLIFMNHEGEVSSSGTANKIILGRMERVLDSQLASCFRAMLCSMENWCSMGKLKAVRRLSNTATMREKCVTMFQRVLILLVTLVCSQVASYPAQEAAALLKWKATMHNPDNPRLSSWSLPPSNDSDFASEISPCNWYGVSCVNGSVNRLNLTESEIDGTLSSFPFLSLPNLEYVDFTINNLSGTIPPQIGNLSKLNYLDLQQNKLFGEIPTEIGLLRNLETLHLNDNQLNGSIPEEIGQITSLFDLALSSNLLESSIPASFANFQNLTYLYLFDNHLSGPIPPSLGNLTNLETLFLFNNNLSGPIPPELGKLKSLVSLSLFGNQLTGPIPESLGNLTNLNLLHLYSNQLNGSIPQELGNLKLMNDLQLADRNQFTGLIPPSLGNLTNLETLFLFNNNLSGPIPPELGKLKSLVSLSLFGNQLTGPIPATFGNLSNLEYLYLRANNLSVAFIMADNQFSGNLPDGICNGGKLQNITLHGNMLTGPLPRDLKNCSSLLRAQFNGNQFTGNLSEMLGVYPKLDFIDLSNNHFYGELSSDWGRCQNLTTLKIAENNISGAIPADLGNVTQLQFLDLSSNHIVGEIPKEFGNLTSMLNLYLQGNQLSGRIPDELGSLTQVLFLDLSANSLNDSIPESLGKCQKLVSLNLSNNALSQNIPDQLGKLVQLTTLDLSHNLLTGNIPSEFRSLQSLETLELSHNNLSGEIPDLGGLPGSLHIDISYNDFEGPVPTGKPFTNVTIQELEGNKGLCGNITGLRPCESPPLAGSRGRHKGRKLVLAIVLPVVGSLLILCALVGLFLLHERRKRRLRDESGDASHAGVFFVAGVDGKEMYRQILKATDDFDARFCIGEGGYGRVYKAKLPSGNVVAVKKLHPVSEMTDRNDFLREIEALTYIKHRNIVKLYGFCSNAKHSLLVYEYLERGSLASIFSREETARKLDWHTRVNIIKGVAYALSYMHHDCSPPIVHRDITTNNILLDSDFEAHVSDFGTAKLLNKDSSHWSALAGTYGYIAPEFAYTMGVTEKCDVYSFGILVLEIINGRYPAEYISRVMRPTPENMQLADLLDDRLPYPSKEVEEVLKSIIKVASKCAVADPESRPSMYMVSELLTMAAPPEQNFWDSRKKEEDALISVADDLENLVLLSPPLLKVKNRIRTHRRPPLGATNR</sequence>
<keyword evidence="8 23" id="KW-0812">Transmembrane</keyword>
<dbReference type="EC" id="2.7.11.1" evidence="2"/>
<feature type="compositionally biased region" description="Basic and acidic residues" evidence="22">
    <location>
        <begin position="144"/>
        <end position="169"/>
    </location>
</feature>
<dbReference type="SMART" id="SM00360">
    <property type="entry name" value="RRM"/>
    <property type="match status" value="1"/>
</dbReference>
<dbReference type="PROSITE" id="PS50102">
    <property type="entry name" value="RRM"/>
    <property type="match status" value="1"/>
</dbReference>
<protein>
    <recommendedName>
        <fullName evidence="2">non-specific serine/threonine protein kinase</fullName>
        <ecNumber evidence="2">2.7.11.1</ecNumber>
    </recommendedName>
</protein>
<dbReference type="Pfam" id="PF12799">
    <property type="entry name" value="LRR_4"/>
    <property type="match status" value="1"/>
</dbReference>
<dbReference type="PANTHER" id="PTHR48053">
    <property type="entry name" value="LEUCINE RICH REPEAT FAMILY PROTEIN, EXPRESSED"/>
    <property type="match status" value="1"/>
</dbReference>
<evidence type="ECO:0000259" key="25">
    <source>
        <dbReference type="PROSITE" id="PS50102"/>
    </source>
</evidence>
<dbReference type="PROSITE" id="PS00107">
    <property type="entry name" value="PROTEIN_KINASE_ATP"/>
    <property type="match status" value="1"/>
</dbReference>
<evidence type="ECO:0000256" key="4">
    <source>
        <dbReference type="ARBA" id="ARBA00022527"/>
    </source>
</evidence>
<dbReference type="Gene3D" id="3.30.70.330">
    <property type="match status" value="1"/>
</dbReference>
<dbReference type="SUPFAM" id="SSF56112">
    <property type="entry name" value="Protein kinase-like (PK-like)"/>
    <property type="match status" value="1"/>
</dbReference>
<dbReference type="InterPro" id="IPR012677">
    <property type="entry name" value="Nucleotide-bd_a/b_plait_sf"/>
</dbReference>
<keyword evidence="17" id="KW-0325">Glycoprotein</keyword>
<comment type="catalytic activity">
    <reaction evidence="19">
        <text>L-seryl-[protein] + ATP = O-phospho-L-seryl-[protein] + ADP + H(+)</text>
        <dbReference type="Rhea" id="RHEA:17989"/>
        <dbReference type="Rhea" id="RHEA-COMP:9863"/>
        <dbReference type="Rhea" id="RHEA-COMP:11604"/>
        <dbReference type="ChEBI" id="CHEBI:15378"/>
        <dbReference type="ChEBI" id="CHEBI:29999"/>
        <dbReference type="ChEBI" id="CHEBI:30616"/>
        <dbReference type="ChEBI" id="CHEBI:83421"/>
        <dbReference type="ChEBI" id="CHEBI:456216"/>
        <dbReference type="EC" id="2.7.11.1"/>
    </reaction>
</comment>
<comment type="catalytic activity">
    <reaction evidence="18">
        <text>L-threonyl-[protein] + ATP = O-phospho-L-threonyl-[protein] + ADP + H(+)</text>
        <dbReference type="Rhea" id="RHEA:46608"/>
        <dbReference type="Rhea" id="RHEA-COMP:11060"/>
        <dbReference type="Rhea" id="RHEA-COMP:11605"/>
        <dbReference type="ChEBI" id="CHEBI:15378"/>
        <dbReference type="ChEBI" id="CHEBI:30013"/>
        <dbReference type="ChEBI" id="CHEBI:30616"/>
        <dbReference type="ChEBI" id="CHEBI:61977"/>
        <dbReference type="ChEBI" id="CHEBI:456216"/>
        <dbReference type="EC" id="2.7.11.1"/>
    </reaction>
</comment>
<organism evidence="26 27">
    <name type="scientific">Oldenlandia corymbosa var. corymbosa</name>
    <dbReference type="NCBI Taxonomy" id="529605"/>
    <lineage>
        <taxon>Eukaryota</taxon>
        <taxon>Viridiplantae</taxon>
        <taxon>Streptophyta</taxon>
        <taxon>Embryophyta</taxon>
        <taxon>Tracheophyta</taxon>
        <taxon>Spermatophyta</taxon>
        <taxon>Magnoliopsida</taxon>
        <taxon>eudicotyledons</taxon>
        <taxon>Gunneridae</taxon>
        <taxon>Pentapetalae</taxon>
        <taxon>asterids</taxon>
        <taxon>lamiids</taxon>
        <taxon>Gentianales</taxon>
        <taxon>Rubiaceae</taxon>
        <taxon>Rubioideae</taxon>
        <taxon>Spermacoceae</taxon>
        <taxon>Hedyotis-Oldenlandia complex</taxon>
        <taxon>Oldenlandia</taxon>
    </lineage>
</organism>
<keyword evidence="14 23" id="KW-1133">Transmembrane helix</keyword>
<evidence type="ECO:0000256" key="8">
    <source>
        <dbReference type="ARBA" id="ARBA00022692"/>
    </source>
</evidence>
<dbReference type="Pfam" id="PF00560">
    <property type="entry name" value="LRR_1"/>
    <property type="match status" value="4"/>
</dbReference>
<evidence type="ECO:0000256" key="1">
    <source>
        <dbReference type="ARBA" id="ARBA00004251"/>
    </source>
</evidence>
<keyword evidence="10" id="KW-0677">Repeat</keyword>
<dbReference type="PRINTS" id="PR00019">
    <property type="entry name" value="LEURICHRPT"/>
</dbReference>
<feature type="binding site" evidence="21">
    <location>
        <position position="1441"/>
    </location>
    <ligand>
        <name>ATP</name>
        <dbReference type="ChEBI" id="CHEBI:30616"/>
    </ligand>
</feature>
<dbReference type="InterPro" id="IPR017441">
    <property type="entry name" value="Protein_kinase_ATP_BS"/>
</dbReference>
<evidence type="ECO:0000256" key="9">
    <source>
        <dbReference type="ARBA" id="ARBA00022729"/>
    </source>
</evidence>
<evidence type="ECO:0000256" key="17">
    <source>
        <dbReference type="ARBA" id="ARBA00023180"/>
    </source>
</evidence>
<dbReference type="SUPFAM" id="SSF54928">
    <property type="entry name" value="RNA-binding domain, RBD"/>
    <property type="match status" value="1"/>
</dbReference>
<dbReference type="CDD" id="cd12311">
    <property type="entry name" value="RRM_SRSF2_SRSF8"/>
    <property type="match status" value="1"/>
</dbReference>
<dbReference type="SMART" id="SM00369">
    <property type="entry name" value="LRR_TYP"/>
    <property type="match status" value="12"/>
</dbReference>
<dbReference type="Pfam" id="PF00076">
    <property type="entry name" value="RRM_1"/>
    <property type="match status" value="1"/>
</dbReference>
<dbReference type="InterPro" id="IPR035979">
    <property type="entry name" value="RBD_domain_sf"/>
</dbReference>
<accession>A0AAV1E9C7</accession>
<dbReference type="GO" id="GO:0005886">
    <property type="term" value="C:plasma membrane"/>
    <property type="evidence" value="ECO:0007669"/>
    <property type="project" value="UniProtKB-SubCell"/>
</dbReference>
<evidence type="ECO:0000256" key="6">
    <source>
        <dbReference type="ARBA" id="ARBA00022614"/>
    </source>
</evidence>
<reference evidence="26" key="1">
    <citation type="submission" date="2023-03" db="EMBL/GenBank/DDBJ databases">
        <authorList>
            <person name="Julca I."/>
        </authorList>
    </citation>
    <scope>NUCLEOTIDE SEQUENCE</scope>
</reference>
<dbReference type="FunFam" id="3.80.10.10:FF:000400">
    <property type="entry name" value="Nuclear pore complex protein NUP107"/>
    <property type="match status" value="1"/>
</dbReference>
<evidence type="ECO:0000256" key="2">
    <source>
        <dbReference type="ARBA" id="ARBA00012513"/>
    </source>
</evidence>
<evidence type="ECO:0000256" key="21">
    <source>
        <dbReference type="PROSITE-ProRule" id="PRU10141"/>
    </source>
</evidence>
<keyword evidence="27" id="KW-1185">Reference proteome</keyword>
<evidence type="ECO:0000256" key="16">
    <source>
        <dbReference type="ARBA" id="ARBA00023170"/>
    </source>
</evidence>
<evidence type="ECO:0000256" key="12">
    <source>
        <dbReference type="ARBA" id="ARBA00022777"/>
    </source>
</evidence>
<evidence type="ECO:0000256" key="22">
    <source>
        <dbReference type="SAM" id="MobiDB-lite"/>
    </source>
</evidence>
<dbReference type="InterPro" id="IPR000719">
    <property type="entry name" value="Prot_kinase_dom"/>
</dbReference>
<keyword evidence="11 21" id="KW-0547">Nucleotide-binding</keyword>
<evidence type="ECO:0000256" key="23">
    <source>
        <dbReference type="SAM" id="Phobius"/>
    </source>
</evidence>
<dbReference type="GO" id="GO:0003723">
    <property type="term" value="F:RNA binding"/>
    <property type="evidence" value="ECO:0007669"/>
    <property type="project" value="UniProtKB-UniRule"/>
</dbReference>
<dbReference type="Pfam" id="PF08263">
    <property type="entry name" value="LRRNT_2"/>
    <property type="match status" value="1"/>
</dbReference>
<keyword evidence="15 23" id="KW-0472">Membrane</keyword>
<dbReference type="FunFam" id="3.80.10.10:FF:000177">
    <property type="entry name" value="Leucine-rich repeat receptor-like serine/threonine-protein kinase At1g17230"/>
    <property type="match status" value="1"/>
</dbReference>
<feature type="compositionally biased region" description="Basic and acidic residues" evidence="22">
    <location>
        <begin position="125"/>
        <end position="135"/>
    </location>
</feature>
<evidence type="ECO:0000256" key="15">
    <source>
        <dbReference type="ARBA" id="ARBA00023136"/>
    </source>
</evidence>
<dbReference type="FunFam" id="3.30.200.20:FF:000309">
    <property type="entry name" value="Leucine-rich repeat receptor protein kinase MSP1"/>
    <property type="match status" value="1"/>
</dbReference>
<keyword evidence="6" id="KW-0433">Leucine-rich repeat</keyword>
<evidence type="ECO:0000256" key="11">
    <source>
        <dbReference type="ARBA" id="ARBA00022741"/>
    </source>
</evidence>
<dbReference type="SMART" id="SM00365">
    <property type="entry name" value="LRR_SD22"/>
    <property type="match status" value="7"/>
</dbReference>
<dbReference type="Proteomes" id="UP001161247">
    <property type="component" value="Chromosome 8"/>
</dbReference>
<dbReference type="InterPro" id="IPR003591">
    <property type="entry name" value="Leu-rich_rpt_typical-subtyp"/>
</dbReference>
<dbReference type="InterPro" id="IPR051716">
    <property type="entry name" value="Plant_RL_S/T_kinase"/>
</dbReference>
<dbReference type="InterPro" id="IPR000504">
    <property type="entry name" value="RRM_dom"/>
</dbReference>
<keyword evidence="4" id="KW-0723">Serine/threonine-protein kinase</keyword>
<evidence type="ECO:0000256" key="5">
    <source>
        <dbReference type="ARBA" id="ARBA00022553"/>
    </source>
</evidence>
<gene>
    <name evidence="26" type="ORF">OLC1_LOCUS22646</name>
</gene>
<dbReference type="InterPro" id="IPR011009">
    <property type="entry name" value="Kinase-like_dom_sf"/>
</dbReference>
<keyword evidence="3" id="KW-1003">Cell membrane</keyword>
<evidence type="ECO:0000256" key="7">
    <source>
        <dbReference type="ARBA" id="ARBA00022679"/>
    </source>
</evidence>
<dbReference type="SUPFAM" id="SSF52058">
    <property type="entry name" value="L domain-like"/>
    <property type="match status" value="3"/>
</dbReference>
<evidence type="ECO:0000256" key="19">
    <source>
        <dbReference type="ARBA" id="ARBA00048679"/>
    </source>
</evidence>
<evidence type="ECO:0000256" key="18">
    <source>
        <dbReference type="ARBA" id="ARBA00047899"/>
    </source>
</evidence>
<evidence type="ECO:0000256" key="10">
    <source>
        <dbReference type="ARBA" id="ARBA00022737"/>
    </source>
</evidence>
<dbReference type="FunFam" id="1.10.510.10:FF:000445">
    <property type="entry name" value="MDIS1-interacting receptor like kinase 2"/>
    <property type="match status" value="1"/>
</dbReference>
<dbReference type="InterPro" id="IPR001611">
    <property type="entry name" value="Leu-rich_rpt"/>
</dbReference>
<dbReference type="FunFam" id="3.30.70.330:FF:000192">
    <property type="entry name" value="Serine/arginine-rich splicing factor SC35"/>
    <property type="match status" value="1"/>
</dbReference>
<dbReference type="InterPro" id="IPR025875">
    <property type="entry name" value="Leu-rich_rpt_4"/>
</dbReference>
<name>A0AAV1E9C7_OLDCO</name>
<comment type="subcellular location">
    <subcellularLocation>
        <location evidence="1">Cell membrane</location>
        <topology evidence="1">Single-pass type I membrane protein</topology>
    </subcellularLocation>
</comment>
<dbReference type="FunFam" id="3.80.10.10:FF:000416">
    <property type="entry name" value="Probable leucine-rich repeat receptor-like protein kinase At5g63930"/>
    <property type="match status" value="1"/>
</dbReference>
<dbReference type="FunFam" id="3.80.10.10:FF:000453">
    <property type="entry name" value="Leucine-rich receptor-like protein kinase family protein"/>
    <property type="match status" value="1"/>
</dbReference>
<feature type="domain" description="RRM" evidence="25">
    <location>
        <begin position="16"/>
        <end position="94"/>
    </location>
</feature>
<dbReference type="Gene3D" id="1.10.510.10">
    <property type="entry name" value="Transferase(Phosphotransferase) domain 1"/>
    <property type="match status" value="1"/>
</dbReference>
<evidence type="ECO:0000313" key="26">
    <source>
        <dbReference type="EMBL" id="CAI9116314.1"/>
    </source>
</evidence>
<dbReference type="Pfam" id="PF23598">
    <property type="entry name" value="LRR_14"/>
    <property type="match status" value="2"/>
</dbReference>
<feature type="transmembrane region" description="Helical" evidence="23">
    <location>
        <begin position="1346"/>
        <end position="1370"/>
    </location>
</feature>
<dbReference type="EMBL" id="OX459125">
    <property type="protein sequence ID" value="CAI9116314.1"/>
    <property type="molecule type" value="Genomic_DNA"/>
</dbReference>
<dbReference type="GO" id="GO:0005524">
    <property type="term" value="F:ATP binding"/>
    <property type="evidence" value="ECO:0007669"/>
    <property type="project" value="UniProtKB-UniRule"/>
</dbReference>
<dbReference type="GO" id="GO:0009791">
    <property type="term" value="P:post-embryonic development"/>
    <property type="evidence" value="ECO:0007669"/>
    <property type="project" value="UniProtKB-ARBA"/>
</dbReference>
<feature type="region of interest" description="Disordered" evidence="22">
    <location>
        <begin position="105"/>
        <end position="169"/>
    </location>
</feature>
<dbReference type="InterPro" id="IPR013210">
    <property type="entry name" value="LRR_N_plant-typ"/>
</dbReference>
<keyword evidence="7" id="KW-0808">Transferase</keyword>
<keyword evidence="12" id="KW-0418">Kinase</keyword>
<keyword evidence="5" id="KW-0597">Phosphoprotein</keyword>
<dbReference type="GO" id="GO:0006952">
    <property type="term" value="P:defense response"/>
    <property type="evidence" value="ECO:0007669"/>
    <property type="project" value="UniProtKB-ARBA"/>
</dbReference>
<feature type="domain" description="Protein kinase" evidence="24">
    <location>
        <begin position="1412"/>
        <end position="1676"/>
    </location>
</feature>
<dbReference type="Gene3D" id="3.80.10.10">
    <property type="entry name" value="Ribonuclease Inhibitor"/>
    <property type="match status" value="4"/>
</dbReference>
<dbReference type="GO" id="GO:0051707">
    <property type="term" value="P:response to other organism"/>
    <property type="evidence" value="ECO:0007669"/>
    <property type="project" value="UniProtKB-ARBA"/>
</dbReference>
<dbReference type="GO" id="GO:0004674">
    <property type="term" value="F:protein serine/threonine kinase activity"/>
    <property type="evidence" value="ECO:0007669"/>
    <property type="project" value="UniProtKB-KW"/>
</dbReference>
<dbReference type="PANTHER" id="PTHR48053:SF163">
    <property type="entry name" value="MDIS1-INTERACTING RECEPTOR LIKE KINASE 2-LIKE"/>
    <property type="match status" value="1"/>
</dbReference>
<evidence type="ECO:0000256" key="14">
    <source>
        <dbReference type="ARBA" id="ARBA00022989"/>
    </source>
</evidence>
<dbReference type="InterPro" id="IPR055414">
    <property type="entry name" value="LRR_R13L4/SHOC2-like"/>
</dbReference>
<dbReference type="InterPro" id="IPR032675">
    <property type="entry name" value="LRR_dom_sf"/>
</dbReference>
<feature type="compositionally biased region" description="Basic residues" evidence="22">
    <location>
        <begin position="113"/>
        <end position="124"/>
    </location>
</feature>
<keyword evidence="13 21" id="KW-0067">ATP-binding</keyword>
<dbReference type="Gene3D" id="3.30.200.20">
    <property type="entry name" value="Phosphorylase Kinase, domain 1"/>
    <property type="match status" value="1"/>
</dbReference>
<dbReference type="InterPro" id="IPR008266">
    <property type="entry name" value="Tyr_kinase_AS"/>
</dbReference>
<keyword evidence="9" id="KW-0732">Signal</keyword>
<evidence type="ECO:0000259" key="24">
    <source>
        <dbReference type="PROSITE" id="PS50011"/>
    </source>
</evidence>
<evidence type="ECO:0000256" key="13">
    <source>
        <dbReference type="ARBA" id="ARBA00022840"/>
    </source>
</evidence>
<dbReference type="PROSITE" id="PS50011">
    <property type="entry name" value="PROTEIN_KINASE_DOM"/>
    <property type="match status" value="1"/>
</dbReference>
<dbReference type="PROSITE" id="PS00109">
    <property type="entry name" value="PROTEIN_KINASE_TYR"/>
    <property type="match status" value="1"/>
</dbReference>
<proteinExistence type="predicted"/>
<feature type="transmembrane region" description="Helical" evidence="23">
    <location>
        <begin position="254"/>
        <end position="274"/>
    </location>
</feature>